<comment type="caution">
    <text evidence="1">The sequence shown here is derived from an EMBL/GenBank/DDBJ whole genome shotgun (WGS) entry which is preliminary data.</text>
</comment>
<dbReference type="Proteomes" id="UP001501126">
    <property type="component" value="Unassembled WGS sequence"/>
</dbReference>
<keyword evidence="2" id="KW-1185">Reference proteome</keyword>
<protein>
    <submittedName>
        <fullName evidence="1">NAD(P)/FAD-dependent oxidoreductase</fullName>
    </submittedName>
</protein>
<dbReference type="PANTHER" id="PTHR43747">
    <property type="entry name" value="FAD-BINDING PROTEIN"/>
    <property type="match status" value="1"/>
</dbReference>
<dbReference type="EMBL" id="BAAAFH010000001">
    <property type="protein sequence ID" value="GAA0873626.1"/>
    <property type="molecule type" value="Genomic_DNA"/>
</dbReference>
<evidence type="ECO:0000313" key="1">
    <source>
        <dbReference type="EMBL" id="GAA0873626.1"/>
    </source>
</evidence>
<sequence length="379" mass="43689">MTEETDILIIGGGIAGCISAMFLCEKYSVCIIDKPDQQVGVWGESLVPSSKRIFKELGIYNQICALDTTICTPSIGVKSYWGSENPVYSDALRNPEGEGWSIDKPAFVRELRKITNQYPVQWLEGRLHKLNEREDFWEVYVSGNEKRKIRAKFLIDASGRTNVLRKKLNLNRVKKDQQICISVTVKKTDDRMVSTILPEASGWWYCSPLPDKDRILVSFYTDADLLDKAATKDTAFILQKLQSNTLLQSQLEIKGIIDPRFLGTRAAGTNRLENIGRKNWIAIGDAAMCFDPLSSQGMYNAMVMAAQTAKQICSIDFICDPEREKVTRFYTSFYESSENIWLHYLKHYNLFYAMEKRWENEPYWERRQRKIPSYSREQV</sequence>
<evidence type="ECO:0000313" key="2">
    <source>
        <dbReference type="Proteomes" id="UP001501126"/>
    </source>
</evidence>
<dbReference type="Pfam" id="PF04820">
    <property type="entry name" value="Trp_halogenase"/>
    <property type="match status" value="2"/>
</dbReference>
<dbReference type="SUPFAM" id="SSF51905">
    <property type="entry name" value="FAD/NAD(P)-binding domain"/>
    <property type="match status" value="1"/>
</dbReference>
<dbReference type="RefSeq" id="WP_343783842.1">
    <property type="nucleotide sequence ID" value="NZ_BAAAFH010000001.1"/>
</dbReference>
<proteinExistence type="predicted"/>
<dbReference type="InterPro" id="IPR006905">
    <property type="entry name" value="Flavin_halogenase"/>
</dbReference>
<name>A0ABN1MKA9_9FLAO</name>
<dbReference type="PRINTS" id="PR00420">
    <property type="entry name" value="RNGMNOXGNASE"/>
</dbReference>
<dbReference type="Gene3D" id="3.30.9.100">
    <property type="match status" value="1"/>
</dbReference>
<dbReference type="Gene3D" id="3.50.50.60">
    <property type="entry name" value="FAD/NAD(P)-binding domain"/>
    <property type="match status" value="1"/>
</dbReference>
<dbReference type="InterPro" id="IPR036188">
    <property type="entry name" value="FAD/NAD-bd_sf"/>
</dbReference>
<gene>
    <name evidence="1" type="ORF">GCM10009118_00340</name>
</gene>
<dbReference type="PANTHER" id="PTHR43747:SF1">
    <property type="entry name" value="SLR1998 PROTEIN"/>
    <property type="match status" value="1"/>
</dbReference>
<organism evidence="1 2">
    <name type="scientific">Wandonia haliotis</name>
    <dbReference type="NCBI Taxonomy" id="574963"/>
    <lineage>
        <taxon>Bacteria</taxon>
        <taxon>Pseudomonadati</taxon>
        <taxon>Bacteroidota</taxon>
        <taxon>Flavobacteriia</taxon>
        <taxon>Flavobacteriales</taxon>
        <taxon>Crocinitomicaceae</taxon>
        <taxon>Wandonia</taxon>
    </lineage>
</organism>
<dbReference type="InterPro" id="IPR050816">
    <property type="entry name" value="Flavin-dep_Halogenase_NPB"/>
</dbReference>
<accession>A0ABN1MKA9</accession>
<reference evidence="1 2" key="1">
    <citation type="journal article" date="2019" name="Int. J. Syst. Evol. Microbiol.">
        <title>The Global Catalogue of Microorganisms (GCM) 10K type strain sequencing project: providing services to taxonomists for standard genome sequencing and annotation.</title>
        <authorList>
            <consortium name="The Broad Institute Genomics Platform"/>
            <consortium name="The Broad Institute Genome Sequencing Center for Infectious Disease"/>
            <person name="Wu L."/>
            <person name="Ma J."/>
        </authorList>
    </citation>
    <scope>NUCLEOTIDE SEQUENCE [LARGE SCALE GENOMIC DNA]</scope>
    <source>
        <strain evidence="1 2">JCM 16083</strain>
    </source>
</reference>